<dbReference type="Proteomes" id="UP000316199">
    <property type="component" value="Unassembled WGS sequence"/>
</dbReference>
<evidence type="ECO:0000313" key="3">
    <source>
        <dbReference type="EMBL" id="RZO76974.1"/>
    </source>
</evidence>
<name>A0A520S3E7_9GAMM</name>
<evidence type="ECO:0000256" key="1">
    <source>
        <dbReference type="SAM" id="Phobius"/>
    </source>
</evidence>
<dbReference type="AlphaFoldDB" id="A0A520S3E7"/>
<keyword evidence="1" id="KW-0472">Membrane</keyword>
<comment type="caution">
    <text evidence="3">The sequence shown here is derived from an EMBL/GenBank/DDBJ whole genome shotgun (WGS) entry which is preliminary data.</text>
</comment>
<keyword evidence="1" id="KW-1133">Transmembrane helix</keyword>
<evidence type="ECO:0000259" key="2">
    <source>
        <dbReference type="Pfam" id="PF09834"/>
    </source>
</evidence>
<organism evidence="3 4">
    <name type="scientific">OM182 bacterium</name>
    <dbReference type="NCBI Taxonomy" id="2510334"/>
    <lineage>
        <taxon>Bacteria</taxon>
        <taxon>Pseudomonadati</taxon>
        <taxon>Pseudomonadota</taxon>
        <taxon>Gammaproteobacteria</taxon>
        <taxon>OMG group</taxon>
        <taxon>OM182 clade</taxon>
    </lineage>
</organism>
<evidence type="ECO:0000313" key="4">
    <source>
        <dbReference type="Proteomes" id="UP000316199"/>
    </source>
</evidence>
<gene>
    <name evidence="3" type="ORF">EVA68_02840</name>
</gene>
<feature type="transmembrane region" description="Helical" evidence="1">
    <location>
        <begin position="12"/>
        <end position="31"/>
    </location>
</feature>
<feature type="domain" description="DUF2061" evidence="2">
    <location>
        <begin position="11"/>
        <end position="61"/>
    </location>
</feature>
<dbReference type="EMBL" id="SHAG01000006">
    <property type="protein sequence ID" value="RZO76974.1"/>
    <property type="molecule type" value="Genomic_DNA"/>
</dbReference>
<accession>A0A520S3E7</accession>
<reference evidence="3 4" key="1">
    <citation type="submission" date="2019-02" db="EMBL/GenBank/DDBJ databases">
        <title>Prokaryotic population dynamics and viral predation in marine succession experiment using metagenomics: the confinement effect.</title>
        <authorList>
            <person name="Haro-Moreno J.M."/>
            <person name="Rodriguez-Valera F."/>
            <person name="Lopez-Perez M."/>
        </authorList>
    </citation>
    <scope>NUCLEOTIDE SEQUENCE [LARGE SCALE GENOMIC DNA]</scope>
    <source>
        <strain evidence="3">MED-G157</strain>
    </source>
</reference>
<protein>
    <submittedName>
        <fullName evidence="3">DUF2061 domain-containing protein</fullName>
    </submittedName>
</protein>
<dbReference type="InterPro" id="IPR018638">
    <property type="entry name" value="DUF2061_membrane"/>
</dbReference>
<keyword evidence="1" id="KW-0812">Transmembrane</keyword>
<dbReference type="Pfam" id="PF09834">
    <property type="entry name" value="DUF2061"/>
    <property type="match status" value="1"/>
</dbReference>
<sequence length="63" mass="6885">MSSSMGGSLMRTVVYTLGHFIIAAACIMYVTSASFDAAITNAIDEPLQNSVWYFVLDKCWTAN</sequence>
<proteinExistence type="predicted"/>